<evidence type="ECO:0000256" key="2">
    <source>
        <dbReference type="ARBA" id="ARBA00004906"/>
    </source>
</evidence>
<evidence type="ECO:0000256" key="6">
    <source>
        <dbReference type="ARBA" id="ARBA00022771"/>
    </source>
</evidence>
<keyword evidence="8" id="KW-0862">Zinc</keyword>
<evidence type="ECO:0000256" key="1">
    <source>
        <dbReference type="ARBA" id="ARBA00000900"/>
    </source>
</evidence>
<keyword evidence="4" id="KW-0808">Transferase</keyword>
<evidence type="ECO:0000256" key="9">
    <source>
        <dbReference type="SAM" id="Phobius"/>
    </source>
</evidence>
<dbReference type="PANTHER" id="PTHR46913:SF19">
    <property type="entry name" value="RING-TYPE E3 UBIQUITIN TRANSFERASE"/>
    <property type="match status" value="1"/>
</dbReference>
<comment type="caution">
    <text evidence="11">The sequence shown here is derived from an EMBL/GenBank/DDBJ whole genome shotgun (WGS) entry which is preliminary data.</text>
</comment>
<dbReference type="Gene3D" id="3.30.40.10">
    <property type="entry name" value="Zinc/RING finger domain, C3HC4 (zinc finger)"/>
    <property type="match status" value="1"/>
</dbReference>
<dbReference type="EMBL" id="JAFEMO010000002">
    <property type="protein sequence ID" value="KAH7575571.1"/>
    <property type="molecule type" value="Genomic_DNA"/>
</dbReference>
<keyword evidence="9" id="KW-0472">Membrane</keyword>
<evidence type="ECO:0000313" key="11">
    <source>
        <dbReference type="EMBL" id="KAH7575571.1"/>
    </source>
</evidence>
<protein>
    <recommendedName>
        <fullName evidence="3">RING-type E3 ubiquitin transferase</fullName>
        <ecNumber evidence="3">2.3.2.27</ecNumber>
    </recommendedName>
</protein>
<organism evidence="11 12">
    <name type="scientific">Xanthoceras sorbifolium</name>
    <dbReference type="NCBI Taxonomy" id="99658"/>
    <lineage>
        <taxon>Eukaryota</taxon>
        <taxon>Viridiplantae</taxon>
        <taxon>Streptophyta</taxon>
        <taxon>Embryophyta</taxon>
        <taxon>Tracheophyta</taxon>
        <taxon>Spermatophyta</taxon>
        <taxon>Magnoliopsida</taxon>
        <taxon>eudicotyledons</taxon>
        <taxon>Gunneridae</taxon>
        <taxon>Pentapetalae</taxon>
        <taxon>rosids</taxon>
        <taxon>malvids</taxon>
        <taxon>Sapindales</taxon>
        <taxon>Sapindaceae</taxon>
        <taxon>Xanthoceroideae</taxon>
        <taxon>Xanthoceras</taxon>
    </lineage>
</organism>
<evidence type="ECO:0000259" key="10">
    <source>
        <dbReference type="Pfam" id="PF17123"/>
    </source>
</evidence>
<reference evidence="11 12" key="1">
    <citation type="submission" date="2021-02" db="EMBL/GenBank/DDBJ databases">
        <title>Plant Genome Project.</title>
        <authorList>
            <person name="Zhang R.-G."/>
        </authorList>
    </citation>
    <scope>NUCLEOTIDE SEQUENCE [LARGE SCALE GENOMIC DNA]</scope>
    <source>
        <tissue evidence="11">Leaves</tissue>
    </source>
</reference>
<dbReference type="InterPro" id="IPR044600">
    <property type="entry name" value="ATL1/ATL16-like"/>
</dbReference>
<dbReference type="InterPro" id="IPR013083">
    <property type="entry name" value="Znf_RING/FYVE/PHD"/>
</dbReference>
<feature type="transmembrane region" description="Helical" evidence="9">
    <location>
        <begin position="68"/>
        <end position="94"/>
    </location>
</feature>
<dbReference type="InterPro" id="IPR001841">
    <property type="entry name" value="Znf_RING"/>
</dbReference>
<evidence type="ECO:0000256" key="7">
    <source>
        <dbReference type="ARBA" id="ARBA00022786"/>
    </source>
</evidence>
<evidence type="ECO:0000256" key="8">
    <source>
        <dbReference type="ARBA" id="ARBA00022833"/>
    </source>
</evidence>
<keyword evidence="7" id="KW-0833">Ubl conjugation pathway</keyword>
<proteinExistence type="predicted"/>
<name>A0ABQ8IFW3_9ROSI</name>
<dbReference type="EC" id="2.3.2.27" evidence="3"/>
<comment type="pathway">
    <text evidence="2">Protein modification; protein ubiquitination.</text>
</comment>
<comment type="catalytic activity">
    <reaction evidence="1">
        <text>S-ubiquitinyl-[E2 ubiquitin-conjugating enzyme]-L-cysteine + [acceptor protein]-L-lysine = [E2 ubiquitin-conjugating enzyme]-L-cysteine + N(6)-ubiquitinyl-[acceptor protein]-L-lysine.</text>
        <dbReference type="EC" id="2.3.2.27"/>
    </reaction>
</comment>
<keyword evidence="9" id="KW-0812">Transmembrane</keyword>
<keyword evidence="5" id="KW-0479">Metal-binding</keyword>
<dbReference type="Pfam" id="PF17123">
    <property type="entry name" value="zf-RING_11"/>
    <property type="match status" value="1"/>
</dbReference>
<evidence type="ECO:0000313" key="12">
    <source>
        <dbReference type="Proteomes" id="UP000827721"/>
    </source>
</evidence>
<dbReference type="PANTHER" id="PTHR46913">
    <property type="entry name" value="RING-H2 FINGER PROTEIN ATL16"/>
    <property type="match status" value="1"/>
</dbReference>
<evidence type="ECO:0000256" key="5">
    <source>
        <dbReference type="ARBA" id="ARBA00022723"/>
    </source>
</evidence>
<evidence type="ECO:0000256" key="4">
    <source>
        <dbReference type="ARBA" id="ARBA00022679"/>
    </source>
</evidence>
<keyword evidence="9" id="KW-1133">Transmembrane helix</keyword>
<feature type="domain" description="RING-type" evidence="10">
    <location>
        <begin position="162"/>
        <end position="190"/>
    </location>
</feature>
<keyword evidence="6" id="KW-0863">Zinc-finger</keyword>
<accession>A0ABQ8IFW3</accession>
<evidence type="ECO:0000256" key="3">
    <source>
        <dbReference type="ARBA" id="ARBA00012483"/>
    </source>
</evidence>
<keyword evidence="12" id="KW-1185">Reference proteome</keyword>
<sequence>MGLQFHHRNLIKDSIKEATEFCTQVCDSSDDSDVCISPCLELCPGNCKYLTPPPTPPSPHHSSQPRKILIISVTVLATALLALACYAIYVKFYLGWYSSRRRSRSEPSTINQNRDDFVDEDHGPMVDHHIWYIQTVGLQPSVISSITVCKYKKGDGLVEGTECSVCLNEFQEDETLRLLPKCNHAFHIPCSGIESGDTRIDVSDENGESETRLGVEVFEEEMVKVVRCENSGEMDDEMQPMRRSVSLDFLSASKISEALVNSNNQLTEETDSSIRRSLSCSGK</sequence>
<dbReference type="SUPFAM" id="SSF57850">
    <property type="entry name" value="RING/U-box"/>
    <property type="match status" value="1"/>
</dbReference>
<dbReference type="Proteomes" id="UP000827721">
    <property type="component" value="Unassembled WGS sequence"/>
</dbReference>
<gene>
    <name evidence="11" type="ORF">JRO89_XS02G0150900</name>
</gene>